<accession>A0A453BRQ9</accession>
<dbReference type="Gene3D" id="3.40.50.300">
    <property type="entry name" value="P-loop containing nucleotide triphosphate hydrolases"/>
    <property type="match status" value="1"/>
</dbReference>
<dbReference type="SUPFAM" id="SSF52540">
    <property type="entry name" value="P-loop containing nucleoside triphosphate hydrolases"/>
    <property type="match status" value="1"/>
</dbReference>
<reference evidence="2" key="1">
    <citation type="journal article" date="2014" name="Science">
        <title>Ancient hybridizations among the ancestral genomes of bread wheat.</title>
        <authorList>
            <consortium name="International Wheat Genome Sequencing Consortium,"/>
            <person name="Marcussen T."/>
            <person name="Sandve S.R."/>
            <person name="Heier L."/>
            <person name="Spannagl M."/>
            <person name="Pfeifer M."/>
            <person name="Jakobsen K.S."/>
            <person name="Wulff B.B."/>
            <person name="Steuernagel B."/>
            <person name="Mayer K.F."/>
            <person name="Olsen O.A."/>
        </authorList>
    </citation>
    <scope>NUCLEOTIDE SEQUENCE [LARGE SCALE GENOMIC DNA]</scope>
    <source>
        <strain evidence="2">cv. AL8/78</strain>
    </source>
</reference>
<dbReference type="Proteomes" id="UP000015105">
    <property type="component" value="Chromosome 2D"/>
</dbReference>
<dbReference type="PANTHER" id="PTHR10285">
    <property type="entry name" value="URIDINE KINASE"/>
    <property type="match status" value="1"/>
</dbReference>
<dbReference type="Gramene" id="AET2Gv20604600.3">
    <property type="protein sequence ID" value="AET2Gv20604600.3"/>
    <property type="gene ID" value="AET2Gv20604600"/>
</dbReference>
<evidence type="ECO:0000313" key="1">
    <source>
        <dbReference type="EnsemblPlants" id="AET2Gv20604600.3"/>
    </source>
</evidence>
<evidence type="ECO:0000313" key="2">
    <source>
        <dbReference type="Proteomes" id="UP000015105"/>
    </source>
</evidence>
<reference evidence="1" key="3">
    <citation type="journal article" date="2017" name="Nature">
        <title>Genome sequence of the progenitor of the wheat D genome Aegilops tauschii.</title>
        <authorList>
            <person name="Luo M.C."/>
            <person name="Gu Y.Q."/>
            <person name="Puiu D."/>
            <person name="Wang H."/>
            <person name="Twardziok S.O."/>
            <person name="Deal K.R."/>
            <person name="Huo N."/>
            <person name="Zhu T."/>
            <person name="Wang L."/>
            <person name="Wang Y."/>
            <person name="McGuire P.E."/>
            <person name="Liu S."/>
            <person name="Long H."/>
            <person name="Ramasamy R.K."/>
            <person name="Rodriguez J.C."/>
            <person name="Van S.L."/>
            <person name="Yuan L."/>
            <person name="Wang Z."/>
            <person name="Xia Z."/>
            <person name="Xiao L."/>
            <person name="Anderson O.D."/>
            <person name="Ouyang S."/>
            <person name="Liang Y."/>
            <person name="Zimin A.V."/>
            <person name="Pertea G."/>
            <person name="Qi P."/>
            <person name="Bennetzen J.L."/>
            <person name="Dai X."/>
            <person name="Dawson M.W."/>
            <person name="Muller H.G."/>
            <person name="Kugler K."/>
            <person name="Rivarola-Duarte L."/>
            <person name="Spannagl M."/>
            <person name="Mayer K.F.X."/>
            <person name="Lu F.H."/>
            <person name="Bevan M.W."/>
            <person name="Leroy P."/>
            <person name="Li P."/>
            <person name="You F.M."/>
            <person name="Sun Q."/>
            <person name="Liu Z."/>
            <person name="Lyons E."/>
            <person name="Wicker T."/>
            <person name="Salzberg S.L."/>
            <person name="Devos K.M."/>
            <person name="Dvorak J."/>
        </authorList>
    </citation>
    <scope>NUCLEOTIDE SEQUENCE [LARGE SCALE GENOMIC DNA]</scope>
    <source>
        <strain evidence="1">cv. AL8/78</strain>
    </source>
</reference>
<reference evidence="1" key="5">
    <citation type="journal article" date="2021" name="G3 (Bethesda)">
        <title>Aegilops tauschii genome assembly Aet v5.0 features greater sequence contiguity and improved annotation.</title>
        <authorList>
            <person name="Wang L."/>
            <person name="Zhu T."/>
            <person name="Rodriguez J.C."/>
            <person name="Deal K.R."/>
            <person name="Dubcovsky J."/>
            <person name="McGuire P.E."/>
            <person name="Lux T."/>
            <person name="Spannagl M."/>
            <person name="Mayer K.F.X."/>
            <person name="Baldrich P."/>
            <person name="Meyers B.C."/>
            <person name="Huo N."/>
            <person name="Gu Y.Q."/>
            <person name="Zhou H."/>
            <person name="Devos K.M."/>
            <person name="Bennetzen J.L."/>
            <person name="Unver T."/>
            <person name="Budak H."/>
            <person name="Gulick P.J."/>
            <person name="Galiba G."/>
            <person name="Kalapos B."/>
            <person name="Nelson D.R."/>
            <person name="Li P."/>
            <person name="You F.M."/>
            <person name="Luo M.C."/>
            <person name="Dvorak J."/>
        </authorList>
    </citation>
    <scope>NUCLEOTIDE SEQUENCE [LARGE SCALE GENOMIC DNA]</scope>
    <source>
        <strain evidence="1">cv. AL8/78</strain>
    </source>
</reference>
<name>A0A453BRQ9_AEGTS</name>
<organism evidence="1 2">
    <name type="scientific">Aegilops tauschii subsp. strangulata</name>
    <name type="common">Goatgrass</name>
    <dbReference type="NCBI Taxonomy" id="200361"/>
    <lineage>
        <taxon>Eukaryota</taxon>
        <taxon>Viridiplantae</taxon>
        <taxon>Streptophyta</taxon>
        <taxon>Embryophyta</taxon>
        <taxon>Tracheophyta</taxon>
        <taxon>Spermatophyta</taxon>
        <taxon>Magnoliopsida</taxon>
        <taxon>Liliopsida</taxon>
        <taxon>Poales</taxon>
        <taxon>Poaceae</taxon>
        <taxon>BOP clade</taxon>
        <taxon>Pooideae</taxon>
        <taxon>Triticodae</taxon>
        <taxon>Triticeae</taxon>
        <taxon>Triticinae</taxon>
        <taxon>Aegilops</taxon>
    </lineage>
</organism>
<reference evidence="2" key="2">
    <citation type="journal article" date="2017" name="Nat. Plants">
        <title>The Aegilops tauschii genome reveals multiple impacts of transposons.</title>
        <authorList>
            <person name="Zhao G."/>
            <person name="Zou C."/>
            <person name="Li K."/>
            <person name="Wang K."/>
            <person name="Li T."/>
            <person name="Gao L."/>
            <person name="Zhang X."/>
            <person name="Wang H."/>
            <person name="Yang Z."/>
            <person name="Liu X."/>
            <person name="Jiang W."/>
            <person name="Mao L."/>
            <person name="Kong X."/>
            <person name="Jiao Y."/>
            <person name="Jia J."/>
        </authorList>
    </citation>
    <scope>NUCLEOTIDE SEQUENCE [LARGE SCALE GENOMIC DNA]</scope>
    <source>
        <strain evidence="2">cv. AL8/78</strain>
    </source>
</reference>
<dbReference type="InterPro" id="IPR027417">
    <property type="entry name" value="P-loop_NTPase"/>
</dbReference>
<reference evidence="1" key="4">
    <citation type="submission" date="2019-03" db="UniProtKB">
        <authorList>
            <consortium name="EnsemblPlants"/>
        </authorList>
    </citation>
    <scope>IDENTIFICATION</scope>
</reference>
<proteinExistence type="predicted"/>
<keyword evidence="2" id="KW-1185">Reference proteome</keyword>
<sequence length="159" mass="17057">GCRPPAALPRGRRPRLPAPPSFVPSLPHIRLCRRRRLLLLFFHPPVPPPPCVIRPRLLPPREGDPGAAGAQGWPCVVTVGIGGPTGSGKTSLAEKVASVLGCVVIVSMENYRTGAGADEGSDIDSIDFDALACNLQVRVRFSRSRSTCGWDWMRAACLL</sequence>
<dbReference type="EnsemblPlants" id="AET2Gv20604600.3">
    <property type="protein sequence ID" value="AET2Gv20604600.3"/>
    <property type="gene ID" value="AET2Gv20604600"/>
</dbReference>
<dbReference type="AlphaFoldDB" id="A0A453BRQ9"/>
<protein>
    <submittedName>
        <fullName evidence="1">Uncharacterized protein</fullName>
    </submittedName>
</protein>